<feature type="domain" description="YknX-like C-terminal permuted SH3-like" evidence="8">
    <location>
        <begin position="383"/>
        <end position="454"/>
    </location>
</feature>
<dbReference type="AlphaFoldDB" id="B2A6H6"/>
<dbReference type="InterPro" id="IPR058625">
    <property type="entry name" value="MdtA-like_BSH"/>
</dbReference>
<evidence type="ECO:0000256" key="1">
    <source>
        <dbReference type="ARBA" id="ARBA00004196"/>
    </source>
</evidence>
<dbReference type="InterPro" id="IPR050465">
    <property type="entry name" value="UPF0194_transport"/>
</dbReference>
<proteinExistence type="inferred from homology"/>
<accession>B2A6H6</accession>
<dbReference type="Pfam" id="PF25917">
    <property type="entry name" value="BSH_RND"/>
    <property type="match status" value="1"/>
</dbReference>
<feature type="region of interest" description="Disordered" evidence="5">
    <location>
        <begin position="1"/>
        <end position="25"/>
    </location>
</feature>
<dbReference type="InParanoid" id="B2A6H6"/>
<keyword evidence="6" id="KW-0472">Membrane</keyword>
<dbReference type="STRING" id="457570.Nther_1938"/>
<keyword evidence="6" id="KW-0812">Transmembrane</keyword>
<dbReference type="GO" id="GO:0022857">
    <property type="term" value="F:transmembrane transporter activity"/>
    <property type="evidence" value="ECO:0007669"/>
    <property type="project" value="InterPro"/>
</dbReference>
<reference evidence="9 10" key="2">
    <citation type="journal article" date="2011" name="J. Bacteriol.">
        <title>Complete genome sequence of the anaerobic, halophilic alkalithermophile Natranaerobius thermophilus JW/NM-WN-LF.</title>
        <authorList>
            <person name="Zhao B."/>
            <person name="Mesbah N.M."/>
            <person name="Dalin E."/>
            <person name="Goodwin L."/>
            <person name="Nolan M."/>
            <person name="Pitluck S."/>
            <person name="Chertkov O."/>
            <person name="Brettin T.S."/>
            <person name="Han J."/>
            <person name="Larimer F.W."/>
            <person name="Land M.L."/>
            <person name="Hauser L."/>
            <person name="Kyrpides N."/>
            <person name="Wiegel J."/>
        </authorList>
    </citation>
    <scope>NUCLEOTIDE SEQUENCE [LARGE SCALE GENOMIC DNA]</scope>
    <source>
        <strain evidence="10">ATCC BAA-1301 / DSM 18059 / JW/NM-WN-LF</strain>
    </source>
</reference>
<evidence type="ECO:0000259" key="7">
    <source>
        <dbReference type="Pfam" id="PF25917"/>
    </source>
</evidence>
<protein>
    <submittedName>
        <fullName evidence="9">Efflux transporter, RND family, MFP subunit</fullName>
    </submittedName>
</protein>
<dbReference type="InterPro" id="IPR058637">
    <property type="entry name" value="YknX-like_C"/>
</dbReference>
<dbReference type="KEGG" id="nth:Nther_1938"/>
<evidence type="ECO:0000313" key="10">
    <source>
        <dbReference type="Proteomes" id="UP000001683"/>
    </source>
</evidence>
<dbReference type="Gene3D" id="1.10.287.470">
    <property type="entry name" value="Helix hairpin bin"/>
    <property type="match status" value="1"/>
</dbReference>
<name>B2A6H6_NATTJ</name>
<dbReference type="InterPro" id="IPR006143">
    <property type="entry name" value="RND_pump_MFP"/>
</dbReference>
<dbReference type="Gene3D" id="2.40.50.100">
    <property type="match status" value="1"/>
</dbReference>
<evidence type="ECO:0000313" key="9">
    <source>
        <dbReference type="EMBL" id="ACB85509.1"/>
    </source>
</evidence>
<dbReference type="GO" id="GO:0030313">
    <property type="term" value="C:cell envelope"/>
    <property type="evidence" value="ECO:0007669"/>
    <property type="project" value="UniProtKB-SubCell"/>
</dbReference>
<evidence type="ECO:0000256" key="3">
    <source>
        <dbReference type="ARBA" id="ARBA00023054"/>
    </source>
</evidence>
<sequence>MSKQNQQIQKQKSSGTDTEAQNKKATYNQESKIRTWFNKNKKIVSGVLLIVLVLAVGYLNRDLFFEEEIVVEEERPLVEVTNPEIQDIEKKATVIGSVDPTERRIIVPEVAGEVKSLYVEEGDYVSHGDLLMELDDGDYQLQLEEAQANLDGAKAQLENAKKGARTGERKEAETSVERAREAKEQMERELERVETLHQDGYASDQELEQMTLQYKNAKEQLRAAEGYKQSVEEGARDEELDALRSQIKRAETGVKLAERMIDRTKITAPVDGEITMVDAEEGELVGSESPAFVMLDPDSYQVLAGLPESYVNQVSDGETVDVKIPSALDEEFEGMIHHVGQLPPEENAKGYPMEIELTPEIEKQVRAGMYTQVNVTIEKSEDALAIPQHAVVEEEGETGVFIVDESTENQQVQFIEVKTGINEDGYIEIVSGLSEDDLVIIEGFQEIEQGIRVDATEMGDDS</sequence>
<dbReference type="PANTHER" id="PTHR32347:SF14">
    <property type="entry name" value="EFFLUX SYSTEM COMPONENT YKNX-RELATED"/>
    <property type="match status" value="1"/>
</dbReference>
<evidence type="ECO:0000256" key="4">
    <source>
        <dbReference type="SAM" id="Coils"/>
    </source>
</evidence>
<feature type="coiled-coil region" evidence="4">
    <location>
        <begin position="143"/>
        <end position="260"/>
    </location>
</feature>
<dbReference type="HOGENOM" id="CLU_018816_14_4_9"/>
<dbReference type="FunCoup" id="B2A6H6">
    <property type="interactions" value="37"/>
</dbReference>
<feature type="transmembrane region" description="Helical" evidence="6">
    <location>
        <begin position="43"/>
        <end position="59"/>
    </location>
</feature>
<evidence type="ECO:0000259" key="8">
    <source>
        <dbReference type="Pfam" id="PF25989"/>
    </source>
</evidence>
<comment type="subcellular location">
    <subcellularLocation>
        <location evidence="1">Cell envelope</location>
    </subcellularLocation>
</comment>
<organism evidence="9 10">
    <name type="scientific">Natranaerobius thermophilus (strain ATCC BAA-1301 / DSM 18059 / JW/NM-WN-LF)</name>
    <dbReference type="NCBI Taxonomy" id="457570"/>
    <lineage>
        <taxon>Bacteria</taxon>
        <taxon>Bacillati</taxon>
        <taxon>Bacillota</taxon>
        <taxon>Clostridia</taxon>
        <taxon>Natranaerobiales</taxon>
        <taxon>Natranaerobiaceae</taxon>
        <taxon>Natranaerobius</taxon>
    </lineage>
</organism>
<feature type="domain" description="Multidrug resistance protein MdtA-like barrel-sandwich hybrid" evidence="7">
    <location>
        <begin position="106"/>
        <end position="294"/>
    </location>
</feature>
<dbReference type="Gene3D" id="2.40.30.170">
    <property type="match status" value="1"/>
</dbReference>
<evidence type="ECO:0000256" key="5">
    <source>
        <dbReference type="SAM" id="MobiDB-lite"/>
    </source>
</evidence>
<gene>
    <name evidence="9" type="ordered locus">Nther_1938</name>
</gene>
<keyword evidence="10" id="KW-1185">Reference proteome</keyword>
<dbReference type="Gene3D" id="2.40.420.20">
    <property type="match status" value="1"/>
</dbReference>
<dbReference type="EMBL" id="CP001034">
    <property type="protein sequence ID" value="ACB85509.1"/>
    <property type="molecule type" value="Genomic_DNA"/>
</dbReference>
<dbReference type="Proteomes" id="UP000001683">
    <property type="component" value="Chromosome"/>
</dbReference>
<reference evidence="9 10" key="1">
    <citation type="submission" date="2008-04" db="EMBL/GenBank/DDBJ databases">
        <title>Complete sequence of chromosome of Natranaerobius thermophilus JW/NM-WN-LF.</title>
        <authorList>
            <consortium name="US DOE Joint Genome Institute"/>
            <person name="Copeland A."/>
            <person name="Lucas S."/>
            <person name="Lapidus A."/>
            <person name="Glavina del Rio T."/>
            <person name="Dalin E."/>
            <person name="Tice H."/>
            <person name="Bruce D."/>
            <person name="Goodwin L."/>
            <person name="Pitluck S."/>
            <person name="Chertkov O."/>
            <person name="Brettin T."/>
            <person name="Detter J.C."/>
            <person name="Han C."/>
            <person name="Kuske C.R."/>
            <person name="Schmutz J."/>
            <person name="Larimer F."/>
            <person name="Land M."/>
            <person name="Hauser L."/>
            <person name="Kyrpides N."/>
            <person name="Lykidis A."/>
            <person name="Mesbah N.M."/>
            <person name="Wiegel J."/>
        </authorList>
    </citation>
    <scope>NUCLEOTIDE SEQUENCE [LARGE SCALE GENOMIC DNA]</scope>
    <source>
        <strain evidence="10">ATCC BAA-1301 / DSM 18059 / JW/NM-WN-LF</strain>
    </source>
</reference>
<keyword evidence="3 4" id="KW-0175">Coiled coil</keyword>
<keyword evidence="6" id="KW-1133">Transmembrane helix</keyword>
<feature type="compositionally biased region" description="Polar residues" evidence="5">
    <location>
        <begin position="15"/>
        <end position="25"/>
    </location>
</feature>
<comment type="similarity">
    <text evidence="2">Belongs to the membrane fusion protein (MFP) (TC 8.A.1) family.</text>
</comment>
<feature type="compositionally biased region" description="Low complexity" evidence="5">
    <location>
        <begin position="1"/>
        <end position="14"/>
    </location>
</feature>
<dbReference type="PANTHER" id="PTHR32347">
    <property type="entry name" value="EFFLUX SYSTEM COMPONENT YKNX-RELATED"/>
    <property type="match status" value="1"/>
</dbReference>
<dbReference type="OrthoDB" id="9810430at2"/>
<dbReference type="NCBIfam" id="TIGR01730">
    <property type="entry name" value="RND_mfp"/>
    <property type="match status" value="1"/>
</dbReference>
<evidence type="ECO:0000256" key="6">
    <source>
        <dbReference type="SAM" id="Phobius"/>
    </source>
</evidence>
<dbReference type="RefSeq" id="WP_012448369.1">
    <property type="nucleotide sequence ID" value="NC_010718.1"/>
</dbReference>
<evidence type="ECO:0000256" key="2">
    <source>
        <dbReference type="ARBA" id="ARBA00009477"/>
    </source>
</evidence>
<dbReference type="eggNOG" id="COG0845">
    <property type="taxonomic scope" value="Bacteria"/>
</dbReference>
<dbReference type="SUPFAM" id="SSF111369">
    <property type="entry name" value="HlyD-like secretion proteins"/>
    <property type="match status" value="2"/>
</dbReference>
<dbReference type="Pfam" id="PF25989">
    <property type="entry name" value="YknX_C"/>
    <property type="match status" value="1"/>
</dbReference>
<dbReference type="GO" id="GO:0016020">
    <property type="term" value="C:membrane"/>
    <property type="evidence" value="ECO:0007669"/>
    <property type="project" value="InterPro"/>
</dbReference>